<organism evidence="2 3">
    <name type="scientific">Hipposideros armiger</name>
    <name type="common">Great Himalayan leaf-nosed bat</name>
    <dbReference type="NCBI Taxonomy" id="186990"/>
    <lineage>
        <taxon>Eukaryota</taxon>
        <taxon>Metazoa</taxon>
        <taxon>Chordata</taxon>
        <taxon>Craniata</taxon>
        <taxon>Vertebrata</taxon>
        <taxon>Euteleostomi</taxon>
        <taxon>Mammalia</taxon>
        <taxon>Eutheria</taxon>
        <taxon>Laurasiatheria</taxon>
        <taxon>Chiroptera</taxon>
        <taxon>Yinpterochiroptera</taxon>
        <taxon>Rhinolophoidea</taxon>
        <taxon>Hipposideridae</taxon>
        <taxon>Hipposideros</taxon>
    </lineage>
</organism>
<sequence length="201" mass="22405">MWGCMCLYLREAHDPRETFAAGNFEGRGGEEEDGKIRFLSLNSYQVGEMCHHSNISIAFITGYNTEGLGCTPEWNSRVCERGPRNMPINDHLCVQMCFMGEHCSGLPSVPTILWTHLVECADLLLTQKAEDPAILTRFCAALSGLKKSWTSSSNLWEQPLERSRPRPPPPSSTSYPGTPLGAALALQPTPWASWTRRTFSE</sequence>
<evidence type="ECO:0000313" key="3">
    <source>
        <dbReference type="RefSeq" id="XP_019487996.1"/>
    </source>
</evidence>
<name>A0A8B7QHG7_HIPAR</name>
<evidence type="ECO:0000256" key="1">
    <source>
        <dbReference type="SAM" id="MobiDB-lite"/>
    </source>
</evidence>
<evidence type="ECO:0000313" key="2">
    <source>
        <dbReference type="Proteomes" id="UP000694851"/>
    </source>
</evidence>
<dbReference type="AlphaFoldDB" id="A0A8B7QHG7"/>
<dbReference type="RefSeq" id="XP_019487996.1">
    <property type="nucleotide sequence ID" value="XM_019632451.1"/>
</dbReference>
<dbReference type="KEGG" id="hai:109376517"/>
<gene>
    <name evidence="3" type="primary">LOC109376517</name>
</gene>
<accession>A0A8B7QHG7</accession>
<proteinExistence type="predicted"/>
<protein>
    <submittedName>
        <fullName evidence="3">Uncharacterized protein LOC109376517 isoform X1</fullName>
    </submittedName>
</protein>
<feature type="region of interest" description="Disordered" evidence="1">
    <location>
        <begin position="156"/>
        <end position="181"/>
    </location>
</feature>
<dbReference type="GeneID" id="109376517"/>
<reference evidence="3" key="1">
    <citation type="submission" date="2025-08" db="UniProtKB">
        <authorList>
            <consortium name="RefSeq"/>
        </authorList>
    </citation>
    <scope>IDENTIFICATION</scope>
    <source>
        <tissue evidence="3">Muscle</tissue>
    </source>
</reference>
<keyword evidence="2" id="KW-1185">Reference proteome</keyword>
<dbReference type="Proteomes" id="UP000694851">
    <property type="component" value="Unplaced"/>
</dbReference>